<sequence length="443" mass="50973">MENEDRAFSETNDMIQQWYFDYFVHTCAKLVDPNGSQDKTSNWEQIERTMSMIQCLLHESVDPEYPGNKIKAHLLELLSLTRNVAIRLESEEQESQTDLLENFREILRSLMYIYENSEAVRSEAEVCLFETNYVICHVAAKLNLTEASPKQLLSKLISEAHRNLRRFRNLEDDVQTAKLNTCNKLRSHPRSISEIEIQPLLASLLQLVKDVEHSLDAPYLIEIAALHKLRTKLKENPGEEEEELLAHDRPESRGDVENVLAEIGYAGNTLNGQRKRKGAEESLCKIRKSFKASKRATRPSDGVDRTQRKRSAPIDDESSPRSGRSSSDSSDDQLSSSDTARRRRPVVLKKIVPRQSLINFARAVKPPSHQTLRMGRWTQEEVDEFILATLTIGEGYWVEIKRAIDSKRSSTQLKDKWKSMPIDRILSVARENDLKYTGKKWHQ</sequence>
<feature type="domain" description="Myb-like" evidence="2">
    <location>
        <begin position="369"/>
        <end position="421"/>
    </location>
</feature>
<evidence type="ECO:0000313" key="4">
    <source>
        <dbReference type="Proteomes" id="UP000694888"/>
    </source>
</evidence>
<dbReference type="CDD" id="cd11660">
    <property type="entry name" value="SANT_TRF"/>
    <property type="match status" value="1"/>
</dbReference>
<dbReference type="InterPro" id="IPR009057">
    <property type="entry name" value="Homeodomain-like_sf"/>
</dbReference>
<organism evidence="4 5">
    <name type="scientific">Aplysia californica</name>
    <name type="common">California sea hare</name>
    <dbReference type="NCBI Taxonomy" id="6500"/>
    <lineage>
        <taxon>Eukaryota</taxon>
        <taxon>Metazoa</taxon>
        <taxon>Spiralia</taxon>
        <taxon>Lophotrochozoa</taxon>
        <taxon>Mollusca</taxon>
        <taxon>Gastropoda</taxon>
        <taxon>Heterobranchia</taxon>
        <taxon>Euthyneura</taxon>
        <taxon>Tectipleura</taxon>
        <taxon>Aplysiida</taxon>
        <taxon>Aplysioidea</taxon>
        <taxon>Aplysiidae</taxon>
        <taxon>Aplysia</taxon>
    </lineage>
</organism>
<dbReference type="InterPro" id="IPR017930">
    <property type="entry name" value="Myb_dom"/>
</dbReference>
<keyword evidence="4" id="KW-1185">Reference proteome</keyword>
<proteinExistence type="predicted"/>
<accession>A0ABM0JQH6</accession>
<dbReference type="GeneID" id="101855645"/>
<feature type="domain" description="HTH myb-type" evidence="3">
    <location>
        <begin position="369"/>
        <end position="425"/>
    </location>
</feature>
<dbReference type="Gene3D" id="1.10.246.220">
    <property type="match status" value="1"/>
</dbReference>
<protein>
    <submittedName>
        <fullName evidence="5">Uncharacterized protein LOC101855645</fullName>
    </submittedName>
</protein>
<reference evidence="5" key="1">
    <citation type="submission" date="2025-08" db="UniProtKB">
        <authorList>
            <consortium name="RefSeq"/>
        </authorList>
    </citation>
    <scope>IDENTIFICATION</scope>
</reference>
<gene>
    <name evidence="5" type="primary">LOC101855645</name>
</gene>
<dbReference type="InterPro" id="IPR001005">
    <property type="entry name" value="SANT/Myb"/>
</dbReference>
<dbReference type="PROSITE" id="PS51294">
    <property type="entry name" value="HTH_MYB"/>
    <property type="match status" value="1"/>
</dbReference>
<dbReference type="SMART" id="SM00717">
    <property type="entry name" value="SANT"/>
    <property type="match status" value="1"/>
</dbReference>
<evidence type="ECO:0000259" key="3">
    <source>
        <dbReference type="PROSITE" id="PS51294"/>
    </source>
</evidence>
<feature type="compositionally biased region" description="Low complexity" evidence="1">
    <location>
        <begin position="320"/>
        <end position="338"/>
    </location>
</feature>
<evidence type="ECO:0000313" key="5">
    <source>
        <dbReference type="RefSeq" id="XP_005099169.1"/>
    </source>
</evidence>
<dbReference type="Proteomes" id="UP000694888">
    <property type="component" value="Unplaced"/>
</dbReference>
<evidence type="ECO:0000259" key="2">
    <source>
        <dbReference type="PROSITE" id="PS50090"/>
    </source>
</evidence>
<dbReference type="RefSeq" id="XP_005099169.1">
    <property type="nucleotide sequence ID" value="XM_005099112.3"/>
</dbReference>
<feature type="region of interest" description="Disordered" evidence="1">
    <location>
        <begin position="290"/>
        <end position="346"/>
    </location>
</feature>
<name>A0ABM0JQH6_APLCA</name>
<dbReference type="PROSITE" id="PS50090">
    <property type="entry name" value="MYB_LIKE"/>
    <property type="match status" value="1"/>
</dbReference>
<evidence type="ECO:0000256" key="1">
    <source>
        <dbReference type="SAM" id="MobiDB-lite"/>
    </source>
</evidence>
<dbReference type="SUPFAM" id="SSF46689">
    <property type="entry name" value="Homeodomain-like"/>
    <property type="match status" value="1"/>
</dbReference>